<organism evidence="1">
    <name type="scientific">marine sediment metagenome</name>
    <dbReference type="NCBI Taxonomy" id="412755"/>
    <lineage>
        <taxon>unclassified sequences</taxon>
        <taxon>metagenomes</taxon>
        <taxon>ecological metagenomes</taxon>
    </lineage>
</organism>
<sequence>IIGNDAKVLHLFSGTSLIGHTRIDVERPEATNRQDVLSFIKKDSKHWNYIILDPPHAIREKDKLQEYGKTSSVSADVPLRKALAEYLPKHAKNVLWLDMCAPLPAGLRRKKLWFLFPGGYHTIRILSWLVPKP</sequence>
<evidence type="ECO:0008006" key="2">
    <source>
        <dbReference type="Google" id="ProtNLM"/>
    </source>
</evidence>
<dbReference type="EMBL" id="BARV01024833">
    <property type="protein sequence ID" value="GAI37629.1"/>
    <property type="molecule type" value="Genomic_DNA"/>
</dbReference>
<evidence type="ECO:0000313" key="1">
    <source>
        <dbReference type="EMBL" id="GAI37629.1"/>
    </source>
</evidence>
<feature type="non-terminal residue" evidence="1">
    <location>
        <position position="1"/>
    </location>
</feature>
<proteinExistence type="predicted"/>
<gene>
    <name evidence="1" type="ORF">S06H3_40454</name>
</gene>
<dbReference type="AlphaFoldDB" id="X1Q315"/>
<comment type="caution">
    <text evidence="1">The sequence shown here is derived from an EMBL/GenBank/DDBJ whole genome shotgun (WGS) entry which is preliminary data.</text>
</comment>
<name>X1Q315_9ZZZZ</name>
<accession>X1Q315</accession>
<protein>
    <recommendedName>
        <fullName evidence="2">DNA methylase N-4/N-6 domain-containing protein</fullName>
    </recommendedName>
</protein>
<reference evidence="1" key="1">
    <citation type="journal article" date="2014" name="Front. Microbiol.">
        <title>High frequency of phylogenetically diverse reductive dehalogenase-homologous genes in deep subseafloor sedimentary metagenomes.</title>
        <authorList>
            <person name="Kawai M."/>
            <person name="Futagami T."/>
            <person name="Toyoda A."/>
            <person name="Takaki Y."/>
            <person name="Nishi S."/>
            <person name="Hori S."/>
            <person name="Arai W."/>
            <person name="Tsubouchi T."/>
            <person name="Morono Y."/>
            <person name="Uchiyama I."/>
            <person name="Ito T."/>
            <person name="Fujiyama A."/>
            <person name="Inagaki F."/>
            <person name="Takami H."/>
        </authorList>
    </citation>
    <scope>NUCLEOTIDE SEQUENCE</scope>
    <source>
        <strain evidence="1">Expedition CK06-06</strain>
    </source>
</reference>